<gene>
    <name evidence="1" type="ORF">CS022_08680</name>
</gene>
<name>A0A4Q0YQY5_9GAMM</name>
<dbReference type="OrthoDB" id="6208912at2"/>
<sequence length="178" mass="20792">MASSDLVQYQKQIQQLLPLIDDDTAFEQKLDELSKPYPASAKLLIKMEVKRLSEPCNKAVDLRGKVRGECRKYTLSGKTFWLDDHAINHYRKRSDVYNRQFTEGLREEILQIAKKNRTEKPKEETFCDSRPWLQAEYFEYARGILRKESRYKIASSVTLVKVDAPLFTPTPLIFRSQG</sequence>
<reference evidence="1 2" key="1">
    <citation type="submission" date="2017-10" db="EMBL/GenBank/DDBJ databases">
        <title>Nyctiphanis sp. nov., isolated from the stomach of the euphausiid Nyctiphanes simplex (Hansen, 1911) in the Gulf of California.</title>
        <authorList>
            <person name="Gomez-Gil B."/>
            <person name="Aguilar-Mendez M."/>
            <person name="Lopez-Cortes A."/>
            <person name="Gomez-Gutierrez J."/>
            <person name="Roque A."/>
            <person name="Lang E."/>
            <person name="Gonzalez-Castillo A."/>
        </authorList>
    </citation>
    <scope>NUCLEOTIDE SEQUENCE [LARGE SCALE GENOMIC DNA]</scope>
    <source>
        <strain evidence="1 2">CAIM 600</strain>
    </source>
</reference>
<dbReference type="Proteomes" id="UP000290287">
    <property type="component" value="Unassembled WGS sequence"/>
</dbReference>
<accession>A0A4Q0YQY5</accession>
<comment type="caution">
    <text evidence="1">The sequence shown here is derived from an EMBL/GenBank/DDBJ whole genome shotgun (WGS) entry which is preliminary data.</text>
</comment>
<evidence type="ECO:0000313" key="2">
    <source>
        <dbReference type="Proteomes" id="UP000290287"/>
    </source>
</evidence>
<dbReference type="RefSeq" id="WP_129121948.1">
    <property type="nucleotide sequence ID" value="NZ_PEIB01000008.1"/>
</dbReference>
<organism evidence="1 2">
    <name type="scientific">Veronia nyctiphanis</name>
    <dbReference type="NCBI Taxonomy" id="1278244"/>
    <lineage>
        <taxon>Bacteria</taxon>
        <taxon>Pseudomonadati</taxon>
        <taxon>Pseudomonadota</taxon>
        <taxon>Gammaproteobacteria</taxon>
        <taxon>Vibrionales</taxon>
        <taxon>Vibrionaceae</taxon>
        <taxon>Veronia</taxon>
    </lineage>
</organism>
<keyword evidence="2" id="KW-1185">Reference proteome</keyword>
<proteinExistence type="predicted"/>
<dbReference type="EMBL" id="PEIB01000008">
    <property type="protein sequence ID" value="RXJ73570.1"/>
    <property type="molecule type" value="Genomic_DNA"/>
</dbReference>
<evidence type="ECO:0000313" key="1">
    <source>
        <dbReference type="EMBL" id="RXJ73570.1"/>
    </source>
</evidence>
<dbReference type="AlphaFoldDB" id="A0A4Q0YQY5"/>
<protein>
    <submittedName>
        <fullName evidence="1">Uncharacterized protein</fullName>
    </submittedName>
</protein>